<dbReference type="Proteomes" id="UP000589716">
    <property type="component" value="Unassembled WGS sequence"/>
</dbReference>
<gene>
    <name evidence="2" type="ORF">H0I39_10105</name>
</gene>
<feature type="chain" id="PRO_5032917548" description="Peptidylprolyl isomerase" evidence="1">
    <location>
        <begin position="38"/>
        <end position="176"/>
    </location>
</feature>
<proteinExistence type="predicted"/>
<evidence type="ECO:0000313" key="2">
    <source>
        <dbReference type="EMBL" id="NZA02015.1"/>
    </source>
</evidence>
<evidence type="ECO:0008006" key="4">
    <source>
        <dbReference type="Google" id="ProtNLM"/>
    </source>
</evidence>
<reference evidence="2 3" key="1">
    <citation type="submission" date="2020-07" db="EMBL/GenBank/DDBJ databases">
        <authorList>
            <person name="Maaloum M."/>
        </authorList>
    </citation>
    <scope>NUCLEOTIDE SEQUENCE [LARGE SCALE GENOMIC DNA]</scope>
    <source>
        <strain evidence="2 3">GCS-AN-3</strain>
    </source>
</reference>
<name>A0A853ISQ1_9BURK</name>
<comment type="caution">
    <text evidence="2">The sequence shown here is derived from an EMBL/GenBank/DDBJ whole genome shotgun (WGS) entry which is preliminary data.</text>
</comment>
<feature type="signal peptide" evidence="1">
    <location>
        <begin position="1"/>
        <end position="37"/>
    </location>
</feature>
<accession>A0A853ISQ1</accession>
<dbReference type="RefSeq" id="WP_180550394.1">
    <property type="nucleotide sequence ID" value="NZ_JACCKX010000001.1"/>
</dbReference>
<dbReference type="EMBL" id="JACCKX010000001">
    <property type="protein sequence ID" value="NZA02015.1"/>
    <property type="molecule type" value="Genomic_DNA"/>
</dbReference>
<keyword evidence="1" id="KW-0732">Signal</keyword>
<evidence type="ECO:0000256" key="1">
    <source>
        <dbReference type="SAM" id="SignalP"/>
    </source>
</evidence>
<evidence type="ECO:0000313" key="3">
    <source>
        <dbReference type="Proteomes" id="UP000589716"/>
    </source>
</evidence>
<dbReference type="AlphaFoldDB" id="A0A853ISQ1"/>
<keyword evidence="3" id="KW-1185">Reference proteome</keyword>
<sequence length="176" mass="19480">MTRSRGATRARRSATAVRHTVATAAGLLALATLSACGQRPEPFDPGQIVATEVIPPGRPMAEFNRPTIVREGTGEPVQVGDFVTLHKFRLDKQTGKIIRDRGVGWAWLGFLNARQTPFYTCHTENFTCEVDSAIVGMKVGTVFKYDRADWLSPYLPQDTTKVRDDVPGEERFRSAT</sequence>
<organism evidence="2 3">
    <name type="scientific">Ottowia beijingensis</name>
    <dbReference type="NCBI Taxonomy" id="1207057"/>
    <lineage>
        <taxon>Bacteria</taxon>
        <taxon>Pseudomonadati</taxon>
        <taxon>Pseudomonadota</taxon>
        <taxon>Betaproteobacteria</taxon>
        <taxon>Burkholderiales</taxon>
        <taxon>Comamonadaceae</taxon>
        <taxon>Ottowia</taxon>
    </lineage>
</organism>
<protein>
    <recommendedName>
        <fullName evidence="4">Peptidylprolyl isomerase</fullName>
    </recommendedName>
</protein>